<evidence type="ECO:0000313" key="4">
    <source>
        <dbReference type="Proteomes" id="UP000679335"/>
    </source>
</evidence>
<reference evidence="3 4" key="1">
    <citation type="submission" date="2021-05" db="EMBL/GenBank/DDBJ databases">
        <title>Novel species in genus Cellulomonas.</title>
        <authorList>
            <person name="Zhang G."/>
        </authorList>
    </citation>
    <scope>NUCLEOTIDE SEQUENCE [LARGE SCALE GENOMIC DNA]</scope>
    <source>
        <strain evidence="4">zg-ZUI157</strain>
    </source>
</reference>
<evidence type="ECO:0000313" key="3">
    <source>
        <dbReference type="EMBL" id="QWC15410.1"/>
    </source>
</evidence>
<dbReference type="EMBL" id="CP076023">
    <property type="protein sequence ID" value="QWC15410.1"/>
    <property type="molecule type" value="Genomic_DNA"/>
</dbReference>
<gene>
    <name evidence="3" type="ORF">KKR89_14025</name>
</gene>
<dbReference type="Gene3D" id="3.40.630.30">
    <property type="match status" value="1"/>
</dbReference>
<feature type="domain" description="N-acetyltransferase" evidence="2">
    <location>
        <begin position="84"/>
        <end position="227"/>
    </location>
</feature>
<proteinExistence type="predicted"/>
<dbReference type="Pfam" id="PF00583">
    <property type="entry name" value="Acetyltransf_1"/>
    <property type="match status" value="1"/>
</dbReference>
<accession>A0ABX8GHQ0</accession>
<organism evidence="3 4">
    <name type="scientific">Cellulomonas dongxiuzhuiae</name>
    <dbReference type="NCBI Taxonomy" id="2819979"/>
    <lineage>
        <taxon>Bacteria</taxon>
        <taxon>Bacillati</taxon>
        <taxon>Actinomycetota</taxon>
        <taxon>Actinomycetes</taxon>
        <taxon>Micrococcales</taxon>
        <taxon>Cellulomonadaceae</taxon>
        <taxon>Cellulomonas</taxon>
    </lineage>
</organism>
<feature type="region of interest" description="Disordered" evidence="1">
    <location>
        <begin position="1"/>
        <end position="20"/>
    </location>
</feature>
<dbReference type="PROSITE" id="PS51186">
    <property type="entry name" value="GNAT"/>
    <property type="match status" value="1"/>
</dbReference>
<dbReference type="CDD" id="cd04301">
    <property type="entry name" value="NAT_SF"/>
    <property type="match status" value="1"/>
</dbReference>
<dbReference type="InterPro" id="IPR000182">
    <property type="entry name" value="GNAT_dom"/>
</dbReference>
<protein>
    <submittedName>
        <fullName evidence="3">GNAT family N-acetyltransferase</fullName>
    </submittedName>
</protein>
<sequence>MWWARSVLPPGGPGAQGTGDAGTVVVHAIASHERPDRSVVDVTELPPGRALTQDRLARVAVRADTWQLLRSEPLAERLAAATPLVLVERVERDADPVVAELVAFAHADVAERAQDLGAHVEPGAVVTQADAARLRLASAPQVGAVRWRAVTGELREIYVAPAHRRRGVATVLLLTAEGAAAARGWPRLWVGGVRTALGDAAARRLRYGVGRVGALTRLAPAMTPAADRVGVPRRHLEPSD</sequence>
<keyword evidence="4" id="KW-1185">Reference proteome</keyword>
<name>A0ABX8GHQ0_9CELL</name>
<dbReference type="InterPro" id="IPR016181">
    <property type="entry name" value="Acyl_CoA_acyltransferase"/>
</dbReference>
<dbReference type="Proteomes" id="UP000679335">
    <property type="component" value="Chromosome"/>
</dbReference>
<evidence type="ECO:0000259" key="2">
    <source>
        <dbReference type="PROSITE" id="PS51186"/>
    </source>
</evidence>
<dbReference type="RefSeq" id="WP_208195976.1">
    <property type="nucleotide sequence ID" value="NZ_CP076023.1"/>
</dbReference>
<evidence type="ECO:0000256" key="1">
    <source>
        <dbReference type="SAM" id="MobiDB-lite"/>
    </source>
</evidence>
<dbReference type="SUPFAM" id="SSF55729">
    <property type="entry name" value="Acyl-CoA N-acyltransferases (Nat)"/>
    <property type="match status" value="1"/>
</dbReference>